<dbReference type="GO" id="GO:0043254">
    <property type="term" value="P:regulation of protein-containing complex assembly"/>
    <property type="evidence" value="ECO:0007669"/>
    <property type="project" value="Ensembl"/>
</dbReference>
<gene>
    <name evidence="7" type="primary">HJURP</name>
</gene>
<feature type="domain" description="Holliday junction regulator protein family C-terminal" evidence="6">
    <location>
        <begin position="410"/>
        <end position="471"/>
    </location>
</feature>
<feature type="compositionally biased region" description="Polar residues" evidence="4">
    <location>
        <begin position="623"/>
        <end position="634"/>
    </location>
</feature>
<protein>
    <submittedName>
        <fullName evidence="7">Holliday junction recognition protein</fullName>
    </submittedName>
</protein>
<evidence type="ECO:0000259" key="6">
    <source>
        <dbReference type="Pfam" id="PF12347"/>
    </source>
</evidence>
<dbReference type="GO" id="GO:0003677">
    <property type="term" value="F:DNA binding"/>
    <property type="evidence" value="ECO:0007669"/>
    <property type="project" value="UniProtKB-KW"/>
</dbReference>
<feature type="region of interest" description="Disordered" evidence="4">
    <location>
        <begin position="510"/>
        <end position="551"/>
    </location>
</feature>
<name>A0A2K6GLC8_PROCO</name>
<feature type="region of interest" description="Disordered" evidence="4">
    <location>
        <begin position="200"/>
        <end position="225"/>
    </location>
</feature>
<dbReference type="GO" id="GO:0005654">
    <property type="term" value="C:nucleoplasm"/>
    <property type="evidence" value="ECO:0007669"/>
    <property type="project" value="Ensembl"/>
</dbReference>
<keyword evidence="3" id="KW-0539">Nucleus</keyword>
<evidence type="ECO:0000256" key="3">
    <source>
        <dbReference type="ARBA" id="ARBA00023242"/>
    </source>
</evidence>
<dbReference type="Pfam" id="PF10384">
    <property type="entry name" value="Scm3"/>
    <property type="match status" value="1"/>
</dbReference>
<comment type="subcellular location">
    <subcellularLocation>
        <location evidence="1">Nucleus</location>
    </subcellularLocation>
</comment>
<dbReference type="InterPro" id="IPR022102">
    <property type="entry name" value="HJURP_C"/>
</dbReference>
<evidence type="ECO:0000313" key="8">
    <source>
        <dbReference type="Proteomes" id="UP000233160"/>
    </source>
</evidence>
<accession>A0A2K6GLC8</accession>
<evidence type="ECO:0000256" key="4">
    <source>
        <dbReference type="SAM" id="MobiDB-lite"/>
    </source>
</evidence>
<evidence type="ECO:0000259" key="5">
    <source>
        <dbReference type="Pfam" id="PF12346"/>
    </source>
</evidence>
<feature type="compositionally biased region" description="Low complexity" evidence="4">
    <location>
        <begin position="519"/>
        <end position="530"/>
    </location>
</feature>
<feature type="region of interest" description="Disordered" evidence="4">
    <location>
        <begin position="615"/>
        <end position="645"/>
    </location>
</feature>
<dbReference type="AlphaFoldDB" id="A0A2K6GLC8"/>
<dbReference type="GO" id="GO:0005829">
    <property type="term" value="C:cytosol"/>
    <property type="evidence" value="ECO:0007669"/>
    <property type="project" value="Ensembl"/>
</dbReference>
<dbReference type="InterPro" id="IPR021052">
    <property type="entry name" value="HJURP_central_dom"/>
</dbReference>
<feature type="domain" description="Holliday junction regulator protein family C-terminal" evidence="6">
    <location>
        <begin position="555"/>
        <end position="614"/>
    </location>
</feature>
<sequence length="738" mass="81164">GLPRAMAGEVSGEDALLLQKLKDSRRRFQRRMQRLIEKYNRPFEDAPLVQMSTLTYETPQGLRIWGGGLIKERNKGQIQDSPVKPVDRINGPVRAAVRGPELPEQGTQVLGADAEGSEVDATLDQEDPAAWAVMPAVPQSPLKNELRRKYLTQVDILLQDSGCFECVDDGHTCGKDRLVALLPSLASAAMPAPGYCGGVSGKSPGDPAKPASSPRQWDPPRPCSTDMAIVPRNDTLSLTRTSSSSFLSSRSFVDDDICDVTISDLYEGMVHSMSRLLSTKPSSIISTKTSIMQNWNSRRRHRCKSRMNKTYCKGGRHSQRLSKERFLPSSEPVQERGMLRDCKNLLDVSYRKTGLKLKKAVLEVKPQIHKSDLSWKELKVTPQKYSSLTYLDPNGTHSPDQENRLMTLKWLISPVKRVTGPRILPGHGGNHHREIEIRFDELYREYCLTPRKQSRLTGPPNSWAVDVYKGGPTSPGGRQGLETHRLSFPFKKAKAKRLNEAFDAVGRRPTEVSGCLPRGGSSWSLSNTSPTPSPGPSQQMPDLHFQGNSSGMFRKSVWPSKAVSVPRIGPLGCGRNRYDEIKEQFDKLHQKYCPKLPVQAKAPLGIGASLDKASVEVQDQTEDLGTSNPDSRFQGSPKLSLSSSPTKSLLGSTAIVAHPSACISCATGRDLQSPAKRCRLSDPWGCGHHIGSRDSSGCVGRAALGPGEQGSSSQPDSEEKNIFRIEEKIGFCARKIQS</sequence>
<evidence type="ECO:0000256" key="2">
    <source>
        <dbReference type="ARBA" id="ARBA00023125"/>
    </source>
</evidence>
<dbReference type="Pfam" id="PF12347">
    <property type="entry name" value="HJURP_C"/>
    <property type="match status" value="2"/>
</dbReference>
<feature type="region of interest" description="Disordered" evidence="4">
    <location>
        <begin position="697"/>
        <end position="721"/>
    </location>
</feature>
<dbReference type="GO" id="GO:0000776">
    <property type="term" value="C:kinetochore"/>
    <property type="evidence" value="ECO:0007669"/>
    <property type="project" value="Ensembl"/>
</dbReference>
<evidence type="ECO:0000256" key="1">
    <source>
        <dbReference type="ARBA" id="ARBA00004123"/>
    </source>
</evidence>
<dbReference type="GO" id="GO:0042393">
    <property type="term" value="F:histone binding"/>
    <property type="evidence" value="ECO:0007669"/>
    <property type="project" value="Ensembl"/>
</dbReference>
<proteinExistence type="predicted"/>
<dbReference type="GO" id="GO:0042802">
    <property type="term" value="F:identical protein binding"/>
    <property type="evidence" value="ECO:0007669"/>
    <property type="project" value="Ensembl"/>
</dbReference>
<evidence type="ECO:0000313" key="7">
    <source>
        <dbReference type="Ensembl" id="ENSPCOP00000027033.1"/>
    </source>
</evidence>
<dbReference type="Gene3D" id="6.10.250.2320">
    <property type="match status" value="1"/>
</dbReference>
<feature type="compositionally biased region" description="Low complexity" evidence="4">
    <location>
        <begin position="635"/>
        <end position="645"/>
    </location>
</feature>
<dbReference type="GO" id="GO:0005730">
    <property type="term" value="C:nucleolus"/>
    <property type="evidence" value="ECO:0007669"/>
    <property type="project" value="Ensembl"/>
</dbReference>
<dbReference type="PANTHER" id="PTHR15992:SF5">
    <property type="entry name" value="HOLLIDAY JUNCTION RECOGNITION PROTEIN"/>
    <property type="match status" value="1"/>
</dbReference>
<dbReference type="GO" id="GO:0034080">
    <property type="term" value="P:CENP-A containing chromatin assembly"/>
    <property type="evidence" value="ECO:0007669"/>
    <property type="project" value="Ensembl"/>
</dbReference>
<dbReference type="Proteomes" id="UP000233160">
    <property type="component" value="Unassembled WGS sequence"/>
</dbReference>
<keyword evidence="8" id="KW-1185">Reference proteome</keyword>
<dbReference type="Ensembl" id="ENSPCOT00000037828.1">
    <property type="protein sequence ID" value="ENSPCOP00000027033.1"/>
    <property type="gene ID" value="ENSPCOG00000025953.1"/>
</dbReference>
<reference evidence="7" key="2">
    <citation type="submission" date="2025-09" db="UniProtKB">
        <authorList>
            <consortium name="Ensembl"/>
        </authorList>
    </citation>
    <scope>IDENTIFICATION</scope>
</reference>
<reference evidence="7" key="1">
    <citation type="submission" date="2025-08" db="UniProtKB">
        <authorList>
            <consortium name="Ensembl"/>
        </authorList>
    </citation>
    <scope>IDENTIFICATION</scope>
</reference>
<dbReference type="GeneTree" id="ENSGT00390000005575"/>
<feature type="domain" description="Holliday junction recognition protein HJURP central" evidence="5">
    <location>
        <begin position="273"/>
        <end position="386"/>
    </location>
</feature>
<keyword evidence="2" id="KW-0238">DNA-binding</keyword>
<dbReference type="InterPro" id="IPR018465">
    <property type="entry name" value="Scm3/HJURP"/>
</dbReference>
<organism evidence="7 8">
    <name type="scientific">Propithecus coquereli</name>
    <name type="common">Coquerel's sifaka</name>
    <name type="synonym">Propithecus verreauxi coquereli</name>
    <dbReference type="NCBI Taxonomy" id="379532"/>
    <lineage>
        <taxon>Eukaryota</taxon>
        <taxon>Metazoa</taxon>
        <taxon>Chordata</taxon>
        <taxon>Craniata</taxon>
        <taxon>Vertebrata</taxon>
        <taxon>Euteleostomi</taxon>
        <taxon>Mammalia</taxon>
        <taxon>Eutheria</taxon>
        <taxon>Euarchontoglires</taxon>
        <taxon>Primates</taxon>
        <taxon>Strepsirrhini</taxon>
        <taxon>Lemuriformes</taxon>
        <taxon>Indriidae</taxon>
        <taxon>Propithecus</taxon>
    </lineage>
</organism>
<dbReference type="STRING" id="379532.ENSPCOP00000027033"/>
<dbReference type="GO" id="GO:0007059">
    <property type="term" value="P:chromosome segregation"/>
    <property type="evidence" value="ECO:0007669"/>
    <property type="project" value="Ensembl"/>
</dbReference>
<dbReference type="PANTHER" id="PTHR15992">
    <property type="entry name" value="HOLLIDAY JUNCTION RECOGNITION PROTEIN"/>
    <property type="match status" value="1"/>
</dbReference>
<dbReference type="Pfam" id="PF12346">
    <property type="entry name" value="HJURP_mid"/>
    <property type="match status" value="1"/>
</dbReference>